<name>A0ABU5JND7_9ACTN</name>
<proteinExistence type="predicted"/>
<organism evidence="2 3">
    <name type="scientific">Micromonospora sicca</name>
    <dbReference type="NCBI Taxonomy" id="2202420"/>
    <lineage>
        <taxon>Bacteria</taxon>
        <taxon>Bacillati</taxon>
        <taxon>Actinomycetota</taxon>
        <taxon>Actinomycetes</taxon>
        <taxon>Micromonosporales</taxon>
        <taxon>Micromonosporaceae</taxon>
        <taxon>Micromonospora</taxon>
    </lineage>
</organism>
<evidence type="ECO:0000313" key="3">
    <source>
        <dbReference type="Proteomes" id="UP001290101"/>
    </source>
</evidence>
<dbReference type="PROSITE" id="PS51257">
    <property type="entry name" value="PROKAR_LIPOPROTEIN"/>
    <property type="match status" value="1"/>
</dbReference>
<dbReference type="Proteomes" id="UP001290101">
    <property type="component" value="Unassembled WGS sequence"/>
</dbReference>
<protein>
    <recommendedName>
        <fullName evidence="4">DUF4352 domain-containing protein</fullName>
    </recommendedName>
</protein>
<feature type="signal peptide" evidence="1">
    <location>
        <begin position="1"/>
        <end position="18"/>
    </location>
</feature>
<feature type="chain" id="PRO_5045961846" description="DUF4352 domain-containing protein" evidence="1">
    <location>
        <begin position="19"/>
        <end position="235"/>
    </location>
</feature>
<keyword evidence="3" id="KW-1185">Reference proteome</keyword>
<dbReference type="RefSeq" id="WP_322443562.1">
    <property type="nucleotide sequence ID" value="NZ_JAXOTQ010000059.1"/>
</dbReference>
<gene>
    <name evidence="2" type="ORF">U2F25_32100</name>
</gene>
<accession>A0ABU5JND7</accession>
<evidence type="ECO:0008006" key="4">
    <source>
        <dbReference type="Google" id="ProtNLM"/>
    </source>
</evidence>
<sequence length="235" mass="24578">MTNLRIATLVACSMLSLAACGEADKVEQGTSTGAASNTAEATVEKPAGSLMETGFGQSDIYVALIAIVQNTSDKVGQTVTVQFNIKDANDELLASESQVEYFSGAGQKLLVQTQAELPKGKKAAKVDATLLVEDKGSFSSEPFPEVKTGPVKLVKSEYGEGFEAKVEVTNPKTEPLKSPRVGVVCYSTEKRIVGGGFTFPDLVPPSGKAVAEMDLLITGKPSSCVAYASPGAFED</sequence>
<comment type="caution">
    <text evidence="2">The sequence shown here is derived from an EMBL/GenBank/DDBJ whole genome shotgun (WGS) entry which is preliminary data.</text>
</comment>
<dbReference type="EMBL" id="JAXOTQ010000059">
    <property type="protein sequence ID" value="MDZ5494042.1"/>
    <property type="molecule type" value="Genomic_DNA"/>
</dbReference>
<keyword evidence="1" id="KW-0732">Signal</keyword>
<evidence type="ECO:0000256" key="1">
    <source>
        <dbReference type="SAM" id="SignalP"/>
    </source>
</evidence>
<evidence type="ECO:0000313" key="2">
    <source>
        <dbReference type="EMBL" id="MDZ5494042.1"/>
    </source>
</evidence>
<reference evidence="2 3" key="1">
    <citation type="submission" date="2023-12" db="EMBL/GenBank/DDBJ databases">
        <title>Micromonospora sp. nov., isolated from Atacama Desert.</title>
        <authorList>
            <person name="Carro L."/>
            <person name="Golinska P."/>
            <person name="Klenk H.-P."/>
            <person name="Goodfellow M."/>
        </authorList>
    </citation>
    <scope>NUCLEOTIDE SEQUENCE [LARGE SCALE GENOMIC DNA]</scope>
    <source>
        <strain evidence="2 3">4G53</strain>
    </source>
</reference>